<organism evidence="1">
    <name type="scientific">uncultured Actinomycetospora sp</name>
    <dbReference type="NCBI Taxonomy" id="1135996"/>
    <lineage>
        <taxon>Bacteria</taxon>
        <taxon>Bacillati</taxon>
        <taxon>Actinomycetota</taxon>
        <taxon>Actinomycetes</taxon>
        <taxon>Pseudonocardiales</taxon>
        <taxon>Pseudonocardiaceae</taxon>
        <taxon>Actinomycetospora</taxon>
        <taxon>environmental samples</taxon>
    </lineage>
</organism>
<reference evidence="1" key="1">
    <citation type="submission" date="2020-02" db="EMBL/GenBank/DDBJ databases">
        <authorList>
            <person name="Meier V. D."/>
        </authorList>
    </citation>
    <scope>NUCLEOTIDE SEQUENCE</scope>
    <source>
        <strain evidence="1">AVDCRST_MAG54</strain>
    </source>
</reference>
<accession>A0A6J4HAM2</accession>
<name>A0A6J4HAM2_9PSEU</name>
<protein>
    <submittedName>
        <fullName evidence="1">Uncharacterized protein</fullName>
    </submittedName>
</protein>
<gene>
    <name evidence="1" type="ORF">AVDCRST_MAG54-382</name>
</gene>
<evidence type="ECO:0000313" key="1">
    <source>
        <dbReference type="EMBL" id="CAA9216998.1"/>
    </source>
</evidence>
<dbReference type="AlphaFoldDB" id="A0A6J4HAM2"/>
<sequence length="62" mass="6785">MLGGPIPSERDLIDELADEPVDELTATSDWLRHQDVVHLAVFARAARLSGASFMSHVLGVDR</sequence>
<dbReference type="EMBL" id="CADCTH010000053">
    <property type="protein sequence ID" value="CAA9216998.1"/>
    <property type="molecule type" value="Genomic_DNA"/>
</dbReference>
<proteinExistence type="predicted"/>